<dbReference type="OrthoDB" id="6249959at2759"/>
<evidence type="ECO:0000313" key="5">
    <source>
        <dbReference type="Proteomes" id="UP000272942"/>
    </source>
</evidence>
<protein>
    <submittedName>
        <fullName evidence="6">C2H2-type domain-containing protein</fullName>
    </submittedName>
</protein>
<evidence type="ECO:0000313" key="4">
    <source>
        <dbReference type="EMBL" id="VDP77608.1"/>
    </source>
</evidence>
<proteinExistence type="predicted"/>
<evidence type="ECO:0000259" key="3">
    <source>
        <dbReference type="PROSITE" id="PS50157"/>
    </source>
</evidence>
<name>A0A183AGU0_9TREM</name>
<dbReference type="GO" id="GO:0008270">
    <property type="term" value="F:zinc ion binding"/>
    <property type="evidence" value="ECO:0007669"/>
    <property type="project" value="UniProtKB-KW"/>
</dbReference>
<sequence>MQVGLVGRHIGSLNRHKNTHLKRSNDNRSYSCHYCPRQFLHSSQLQEHETNEHSAEPNLRKSTPTDSARSAYEGSGKGTRSSTSVDLQAPTELTGTQLNSLPGGVTIPSIPGHPTQSPVQPPAHFGDNGVTSPSTPLRTFAARLSLLQRAFAGPDALNKTHPGSGTDMSIESRDIKSNGIQNVPLVSSIHSGSINSNNTALMNTNGSPFDSLNFAQNQCDLCPAKFSNRMEFEHHLGQHFSQSFGFSLPPGFPAVSLDGSSSVRQPLKQAAMNSNGDLLGAAISLSSKLPTSVNSTELTYNPLSNLNDVFDPSHSISPLATTTSSGTTPTNPLFPGAVSAAALAALSQLMLTHSTASGQSNILSQSNPANLLAATAALTNPELLLLSDPTTMSSSAGPTGSFAHMLLKAMSSINPHQAASVVATAAAAAAAASAAGATTPSQPPPLPPQTQQPPISSHNNPLAPLFHNGTDLSGAAIHSMNESPYLAITFHVADAGRIMFDELAGLSCSPQPPYAYYHYYYYYPSLSFETPVDFLSRGNPDGHKVGDQEIVNL</sequence>
<feature type="compositionally biased region" description="Polar residues" evidence="2">
    <location>
        <begin position="78"/>
        <end position="100"/>
    </location>
</feature>
<keyword evidence="1" id="KW-0479">Metal-binding</keyword>
<dbReference type="Gene3D" id="3.30.160.60">
    <property type="entry name" value="Classic Zinc Finger"/>
    <property type="match status" value="1"/>
</dbReference>
<dbReference type="SMART" id="SM00355">
    <property type="entry name" value="ZnF_C2H2"/>
    <property type="match status" value="2"/>
</dbReference>
<keyword evidence="1" id="KW-0862">Zinc</keyword>
<keyword evidence="1" id="KW-0863">Zinc-finger</keyword>
<feature type="region of interest" description="Disordered" evidence="2">
    <location>
        <begin position="44"/>
        <end position="136"/>
    </location>
</feature>
<dbReference type="AlphaFoldDB" id="A0A183AGU0"/>
<gene>
    <name evidence="4" type="ORF">ECPE_LOCUS6175</name>
</gene>
<feature type="domain" description="C2H2-type" evidence="3">
    <location>
        <begin position="30"/>
        <end position="58"/>
    </location>
</feature>
<feature type="compositionally biased region" description="Basic and acidic residues" evidence="2">
    <location>
        <begin position="46"/>
        <end position="59"/>
    </location>
</feature>
<accession>A0A183AGU0</accession>
<dbReference type="PROSITE" id="PS50157">
    <property type="entry name" value="ZINC_FINGER_C2H2_2"/>
    <property type="match status" value="1"/>
</dbReference>
<feature type="compositionally biased region" description="Pro residues" evidence="2">
    <location>
        <begin position="441"/>
        <end position="451"/>
    </location>
</feature>
<feature type="region of interest" description="Disordered" evidence="2">
    <location>
        <begin position="434"/>
        <end position="463"/>
    </location>
</feature>
<evidence type="ECO:0000256" key="2">
    <source>
        <dbReference type="SAM" id="MobiDB-lite"/>
    </source>
</evidence>
<reference evidence="6" key="1">
    <citation type="submission" date="2016-06" db="UniProtKB">
        <authorList>
            <consortium name="WormBaseParasite"/>
        </authorList>
    </citation>
    <scope>IDENTIFICATION</scope>
</reference>
<reference evidence="4 5" key="2">
    <citation type="submission" date="2018-11" db="EMBL/GenBank/DDBJ databases">
        <authorList>
            <consortium name="Pathogen Informatics"/>
        </authorList>
    </citation>
    <scope>NUCLEOTIDE SEQUENCE [LARGE SCALE GENOMIC DNA]</scope>
    <source>
        <strain evidence="4 5">Egypt</strain>
    </source>
</reference>
<dbReference type="Proteomes" id="UP000272942">
    <property type="component" value="Unassembled WGS sequence"/>
</dbReference>
<dbReference type="WBParaSite" id="ECPE_0000618801-mRNA-1">
    <property type="protein sequence ID" value="ECPE_0000618801-mRNA-1"/>
    <property type="gene ID" value="ECPE_0000618801"/>
</dbReference>
<organism evidence="6">
    <name type="scientific">Echinostoma caproni</name>
    <dbReference type="NCBI Taxonomy" id="27848"/>
    <lineage>
        <taxon>Eukaryota</taxon>
        <taxon>Metazoa</taxon>
        <taxon>Spiralia</taxon>
        <taxon>Lophotrochozoa</taxon>
        <taxon>Platyhelminthes</taxon>
        <taxon>Trematoda</taxon>
        <taxon>Digenea</taxon>
        <taxon>Plagiorchiida</taxon>
        <taxon>Echinostomata</taxon>
        <taxon>Echinostomatoidea</taxon>
        <taxon>Echinostomatidae</taxon>
        <taxon>Echinostoma</taxon>
    </lineage>
</organism>
<evidence type="ECO:0000313" key="6">
    <source>
        <dbReference type="WBParaSite" id="ECPE_0000618801-mRNA-1"/>
    </source>
</evidence>
<keyword evidence="5" id="KW-1185">Reference proteome</keyword>
<dbReference type="EMBL" id="UZAN01043126">
    <property type="protein sequence ID" value="VDP77608.1"/>
    <property type="molecule type" value="Genomic_DNA"/>
</dbReference>
<dbReference type="InterPro" id="IPR013087">
    <property type="entry name" value="Znf_C2H2_type"/>
</dbReference>
<dbReference type="PROSITE" id="PS00028">
    <property type="entry name" value="ZINC_FINGER_C2H2_1"/>
    <property type="match status" value="2"/>
</dbReference>
<evidence type="ECO:0000256" key="1">
    <source>
        <dbReference type="PROSITE-ProRule" id="PRU00042"/>
    </source>
</evidence>